<dbReference type="Pfam" id="PF11794">
    <property type="entry name" value="HpaB_N"/>
    <property type="match status" value="1"/>
</dbReference>
<dbReference type="InterPro" id="IPR004925">
    <property type="entry name" value="HpaB/PvcC/4-BUDH"/>
</dbReference>
<evidence type="ECO:0000256" key="4">
    <source>
        <dbReference type="PIRSR" id="PIRSR000331-2"/>
    </source>
</evidence>
<keyword evidence="8" id="KW-1185">Reference proteome</keyword>
<dbReference type="InterPro" id="IPR046373">
    <property type="entry name" value="Acyl-CoA_Oxase/DH_mid-dom_sf"/>
</dbReference>
<dbReference type="RefSeq" id="WP_181472693.1">
    <property type="nucleotide sequence ID" value="NZ_JACEFG010000002.1"/>
</dbReference>
<dbReference type="EMBL" id="JACEFG010000002">
    <property type="protein sequence ID" value="MBA2175698.1"/>
    <property type="molecule type" value="Genomic_DNA"/>
</dbReference>
<dbReference type="GO" id="GO:0016627">
    <property type="term" value="F:oxidoreductase activity, acting on the CH-CH group of donors"/>
    <property type="evidence" value="ECO:0007669"/>
    <property type="project" value="InterPro"/>
</dbReference>
<protein>
    <submittedName>
        <fullName evidence="7">4-hydroxyphenylacetate 3-monooxygenase, oxygenase component</fullName>
        <ecNumber evidence="7">1.14.14.9</ecNumber>
    </submittedName>
</protein>
<evidence type="ECO:0000259" key="5">
    <source>
        <dbReference type="Pfam" id="PF03241"/>
    </source>
</evidence>
<dbReference type="PIRSF" id="PIRSF000331">
    <property type="entry name" value="HpaA_HpaB"/>
    <property type="match status" value="1"/>
</dbReference>
<organism evidence="7 8">
    <name type="scientific">Halobacillus locisalis</name>
    <dbReference type="NCBI Taxonomy" id="220753"/>
    <lineage>
        <taxon>Bacteria</taxon>
        <taxon>Bacillati</taxon>
        <taxon>Bacillota</taxon>
        <taxon>Bacilli</taxon>
        <taxon>Bacillales</taxon>
        <taxon>Bacillaceae</taxon>
        <taxon>Halobacillus</taxon>
    </lineage>
</organism>
<dbReference type="InterPro" id="IPR012687">
    <property type="entry name" value="HpaB_Deino-type"/>
</dbReference>
<feature type="domain" description="HpaB/PvcC/4-BUDH C-terminal" evidence="5">
    <location>
        <begin position="275"/>
        <end position="473"/>
    </location>
</feature>
<dbReference type="InterPro" id="IPR024674">
    <property type="entry name" value="HpaB/PvcC/4-BUDH_N"/>
</dbReference>
<keyword evidence="2 4" id="KW-0274">FAD</keyword>
<dbReference type="EC" id="1.14.14.9" evidence="7"/>
<dbReference type="InterPro" id="IPR036250">
    <property type="entry name" value="AcylCo_DH-like_C"/>
</dbReference>
<reference evidence="7 8" key="1">
    <citation type="journal article" date="2004" name="Extremophiles">
        <title>Halobacillus locisalis sp. nov., a halophilic bacterium isolated from a marine solar saltern of the Yellow Sea in Korea.</title>
        <authorList>
            <person name="Yoon J.H."/>
            <person name="Kang K.H."/>
            <person name="Oh T.K."/>
            <person name="Park Y.H."/>
        </authorList>
    </citation>
    <scope>NUCLEOTIDE SEQUENCE [LARGE SCALE GENOMIC DNA]</scope>
    <source>
        <strain evidence="7 8">KCTC 3788</strain>
    </source>
</reference>
<accession>A0A838CUV9</accession>
<feature type="binding site" evidence="4">
    <location>
        <begin position="154"/>
        <end position="157"/>
    </location>
    <ligand>
        <name>FAD</name>
        <dbReference type="ChEBI" id="CHEBI:57692"/>
    </ligand>
</feature>
<dbReference type="InterPro" id="IPR024719">
    <property type="entry name" value="HpaB/PvcC/4-BUDH_C"/>
</dbReference>
<dbReference type="Pfam" id="PF03241">
    <property type="entry name" value="HpaB"/>
    <property type="match status" value="1"/>
</dbReference>
<feature type="domain" description="HpaB/PvcC/4-BUDH N-terminal" evidence="6">
    <location>
        <begin position="6"/>
        <end position="267"/>
    </location>
</feature>
<evidence type="ECO:0000256" key="2">
    <source>
        <dbReference type="ARBA" id="ARBA00022827"/>
    </source>
</evidence>
<dbReference type="GO" id="GO:0050660">
    <property type="term" value="F:flavin adenine dinucleotide binding"/>
    <property type="evidence" value="ECO:0007669"/>
    <property type="project" value="InterPro"/>
</dbReference>
<dbReference type="PANTHER" id="PTHR36117">
    <property type="entry name" value="4-HYDROXYPHENYLACETATE 3-MONOOXYGENASE-RELATED"/>
    <property type="match status" value="1"/>
</dbReference>
<dbReference type="SUPFAM" id="SSF56645">
    <property type="entry name" value="Acyl-CoA dehydrogenase NM domain-like"/>
    <property type="match status" value="1"/>
</dbReference>
<dbReference type="Gene3D" id="1.10.3140.10">
    <property type="entry name" value="4-hydroxybutyryl-coa dehydratase, domain 1"/>
    <property type="match status" value="1"/>
</dbReference>
<dbReference type="AlphaFoldDB" id="A0A838CUV9"/>
<proteinExistence type="predicted"/>
<keyword evidence="7" id="KW-0503">Monooxygenase</keyword>
<dbReference type="GO" id="GO:0052881">
    <property type="term" value="F:4-hydroxyphenylacetate 3-monooxygenase activity"/>
    <property type="evidence" value="ECO:0007669"/>
    <property type="project" value="UniProtKB-EC"/>
</dbReference>
<evidence type="ECO:0000259" key="6">
    <source>
        <dbReference type="Pfam" id="PF11794"/>
    </source>
</evidence>
<dbReference type="Proteomes" id="UP000571017">
    <property type="component" value="Unassembled WGS sequence"/>
</dbReference>
<dbReference type="Gene3D" id="2.40.110.10">
    <property type="entry name" value="Butyryl-CoA Dehydrogenase, subunit A, domain 2"/>
    <property type="match status" value="1"/>
</dbReference>
<evidence type="ECO:0000313" key="8">
    <source>
        <dbReference type="Proteomes" id="UP000571017"/>
    </source>
</evidence>
<evidence type="ECO:0000256" key="3">
    <source>
        <dbReference type="ARBA" id="ARBA00023002"/>
    </source>
</evidence>
<comment type="caution">
    <text evidence="7">The sequence shown here is derived from an EMBL/GenBank/DDBJ whole genome shotgun (WGS) entry which is preliminary data.</text>
</comment>
<gene>
    <name evidence="7" type="primary">hpaB</name>
    <name evidence="7" type="ORF">H0266_12425</name>
</gene>
<keyword evidence="3 7" id="KW-0560">Oxidoreductase</keyword>
<keyword evidence="1" id="KW-0285">Flavoprotein</keyword>
<dbReference type="PANTHER" id="PTHR36117:SF3">
    <property type="entry name" value="4-HYDROXYPHENYLACETATE 3-MONOOXYGENASE-RELATED"/>
    <property type="match status" value="1"/>
</dbReference>
<feature type="binding site" evidence="4">
    <location>
        <position position="190"/>
    </location>
    <ligand>
        <name>FAD</name>
        <dbReference type="ChEBI" id="CHEBI:57692"/>
    </ligand>
</feature>
<dbReference type="SUPFAM" id="SSF47203">
    <property type="entry name" value="Acyl-CoA dehydrogenase C-terminal domain-like"/>
    <property type="match status" value="1"/>
</dbReference>
<dbReference type="Gene3D" id="1.20.140.10">
    <property type="entry name" value="Butyryl-CoA Dehydrogenase, subunit A, domain 3"/>
    <property type="match status" value="1"/>
</dbReference>
<dbReference type="GO" id="GO:0010124">
    <property type="term" value="P:phenylacetate catabolic process"/>
    <property type="evidence" value="ECO:0007669"/>
    <property type="project" value="InterPro"/>
</dbReference>
<evidence type="ECO:0000313" key="7">
    <source>
        <dbReference type="EMBL" id="MBA2175698.1"/>
    </source>
</evidence>
<feature type="binding site" evidence="4">
    <location>
        <begin position="448"/>
        <end position="451"/>
    </location>
    <ligand>
        <name>FAD</name>
        <dbReference type="ChEBI" id="CHEBI:57692"/>
    </ligand>
</feature>
<dbReference type="NCBIfam" id="TIGR02309">
    <property type="entry name" value="HpaB-1"/>
    <property type="match status" value="1"/>
</dbReference>
<sequence>MSLINGEDYKKRIEALTSTVWYDGEKITGNIGEHPAFRGAVQSQAALYDLQTDPALKDTMTTIENGELFGTSYLIPKTKADLTKRREMVQKWACHTGGLMGRSPDYMNTVLASFVASQSVFQNEENCFPDTLERFYMKAREKDLSFTHTFINPQNNRSKLAFLEKDHQNARIIKKTDDGIIIRGAKLLATQGGITDELLVYSAPGAQEKEQAYAFSVPTDTRGLTFVCRSSLTNDNSRFNSPLSSRFEEMDAIVLFDNVCVPWDRVFFYENIRAANNLYVKGMFVPFTLHQIVSRQVIKAELILGIALKIVDEINIGEYQHVQSKIAEMVKGTEMLKALLHHSEQTASKNEDGVMVPARLPLYTAINQFQDLYPRFTEIIQLLGASGLITLPTERDFHSEIGTDLSGYLKTCESSGEEKVALFRLAWDLTMSGFGTRQTLYERFFFGDPIRLQQTIYHTFDNEGPITLADQFLQRKS</sequence>
<name>A0A838CUV9_9BACI</name>
<dbReference type="InterPro" id="IPR009100">
    <property type="entry name" value="AcylCoA_DH/oxidase_NM_dom_sf"/>
</dbReference>
<evidence type="ECO:0000256" key="1">
    <source>
        <dbReference type="ARBA" id="ARBA00022630"/>
    </source>
</evidence>